<reference evidence="2 3" key="1">
    <citation type="submission" date="2023-01" db="EMBL/GenBank/DDBJ databases">
        <title>Analysis of 21 Apiospora genomes using comparative genomics revels a genus with tremendous synthesis potential of carbohydrate active enzymes and secondary metabolites.</title>
        <authorList>
            <person name="Sorensen T."/>
        </authorList>
    </citation>
    <scope>NUCLEOTIDE SEQUENCE [LARGE SCALE GENOMIC DNA]</scope>
    <source>
        <strain evidence="2 3">CBS 20057</strain>
    </source>
</reference>
<dbReference type="EMBL" id="JAQQWI010000015">
    <property type="protein sequence ID" value="KAK8013066.1"/>
    <property type="molecule type" value="Genomic_DNA"/>
</dbReference>
<dbReference type="Proteomes" id="UP001396898">
    <property type="component" value="Unassembled WGS sequence"/>
</dbReference>
<name>A0ABR1RIH6_9PEZI</name>
<sequence length="281" mass="31190">MDPFVHELMPHLPRYVQEYAFFASNGVCNHRHDRQLEHAQDQQPLYYGSIHDSDPAPVRHGSLRHDYYTALPEDVDPAEALMDDDTLPPVKVQYDDQGNVVRVDDDEHDGQPVWRPEYDVCLDDLLYHLAVYRAIPPLRALALHVFKQCLVSFVPLRWSGPAIVNNYIEEGAFGALVRDIYEHTAEGDGLRVVCARFGVWVQARCGPRRRRRPVEWLAHYLCVEAARRACGGFDADVAEGGENACGGAAAAEGEGGEEGGGGGEGEEAEKAGKAQEAEKRV</sequence>
<evidence type="ECO:0000313" key="3">
    <source>
        <dbReference type="Proteomes" id="UP001396898"/>
    </source>
</evidence>
<keyword evidence="3" id="KW-1185">Reference proteome</keyword>
<organism evidence="2 3">
    <name type="scientific">Apiospora marii</name>
    <dbReference type="NCBI Taxonomy" id="335849"/>
    <lineage>
        <taxon>Eukaryota</taxon>
        <taxon>Fungi</taxon>
        <taxon>Dikarya</taxon>
        <taxon>Ascomycota</taxon>
        <taxon>Pezizomycotina</taxon>
        <taxon>Sordariomycetes</taxon>
        <taxon>Xylariomycetidae</taxon>
        <taxon>Amphisphaeriales</taxon>
        <taxon>Apiosporaceae</taxon>
        <taxon>Apiospora</taxon>
    </lineage>
</organism>
<comment type="caution">
    <text evidence="2">The sequence shown here is derived from an EMBL/GenBank/DDBJ whole genome shotgun (WGS) entry which is preliminary data.</text>
</comment>
<evidence type="ECO:0000256" key="1">
    <source>
        <dbReference type="SAM" id="MobiDB-lite"/>
    </source>
</evidence>
<accession>A0ABR1RIH6</accession>
<protein>
    <submittedName>
        <fullName evidence="2">Uncharacterized protein</fullName>
    </submittedName>
</protein>
<gene>
    <name evidence="2" type="ORF">PG991_010441</name>
</gene>
<feature type="compositionally biased region" description="Basic and acidic residues" evidence="1">
    <location>
        <begin position="268"/>
        <end position="281"/>
    </location>
</feature>
<evidence type="ECO:0000313" key="2">
    <source>
        <dbReference type="EMBL" id="KAK8013066.1"/>
    </source>
</evidence>
<feature type="region of interest" description="Disordered" evidence="1">
    <location>
        <begin position="246"/>
        <end position="281"/>
    </location>
</feature>
<proteinExistence type="predicted"/>